<evidence type="ECO:0000313" key="18">
    <source>
        <dbReference type="EMBL" id="TPX62530.1"/>
    </source>
</evidence>
<keyword evidence="9" id="KW-0067">ATP-binding</keyword>
<comment type="caution">
    <text evidence="18">The sequence shown here is derived from an EMBL/GenBank/DDBJ whole genome shotgun (WGS) entry which is preliminary data.</text>
</comment>
<dbReference type="GO" id="GO:0005524">
    <property type="term" value="F:ATP binding"/>
    <property type="evidence" value="ECO:0007669"/>
    <property type="project" value="UniProtKB-KW"/>
</dbReference>
<dbReference type="InterPro" id="IPR036465">
    <property type="entry name" value="vWFA_dom_sf"/>
</dbReference>
<evidence type="ECO:0000256" key="6">
    <source>
        <dbReference type="ARBA" id="ARBA00022763"/>
    </source>
</evidence>
<evidence type="ECO:0000259" key="17">
    <source>
        <dbReference type="SMART" id="SM00559"/>
    </source>
</evidence>
<reference evidence="18 19" key="1">
    <citation type="journal article" date="2019" name="Sci. Rep.">
        <title>Comparative genomics of chytrid fungi reveal insights into the obligate biotrophic and pathogenic lifestyle of Synchytrium endobioticum.</title>
        <authorList>
            <person name="van de Vossenberg B.T.L.H."/>
            <person name="Warris S."/>
            <person name="Nguyen H.D.T."/>
            <person name="van Gent-Pelzer M.P.E."/>
            <person name="Joly D.L."/>
            <person name="van de Geest H.C."/>
            <person name="Bonants P.J.M."/>
            <person name="Smith D.S."/>
            <person name="Levesque C.A."/>
            <person name="van der Lee T.A.J."/>
        </authorList>
    </citation>
    <scope>NUCLEOTIDE SEQUENCE [LARGE SCALE GENOMIC DNA]</scope>
    <source>
        <strain evidence="18 19">CBS 809.83</strain>
    </source>
</reference>
<evidence type="ECO:0000256" key="7">
    <source>
        <dbReference type="ARBA" id="ARBA00022801"/>
    </source>
</evidence>
<evidence type="ECO:0000256" key="3">
    <source>
        <dbReference type="ARBA" id="ARBA00007726"/>
    </source>
</evidence>
<dbReference type="InterPro" id="IPR014893">
    <property type="entry name" value="Ku_PK_bind"/>
</dbReference>
<dbReference type="PANTHER" id="PTHR12604:SF4">
    <property type="entry name" value="X-RAY REPAIR CROSS-COMPLEMENTING PROTEIN 5"/>
    <property type="match status" value="1"/>
</dbReference>
<feature type="compositionally biased region" description="Polar residues" evidence="16">
    <location>
        <begin position="470"/>
        <end position="486"/>
    </location>
</feature>
<dbReference type="Gene3D" id="1.25.40.240">
    <property type="entry name" value="Ku, C-terminal domain"/>
    <property type="match status" value="1"/>
</dbReference>
<feature type="region of interest" description="Disordered" evidence="16">
    <location>
        <begin position="470"/>
        <end position="494"/>
    </location>
</feature>
<keyword evidence="8" id="KW-0347">Helicase</keyword>
<keyword evidence="11" id="KW-0238">DNA-binding</keyword>
<dbReference type="GO" id="GO:0004386">
    <property type="term" value="F:helicase activity"/>
    <property type="evidence" value="ECO:0007669"/>
    <property type="project" value="UniProtKB-KW"/>
</dbReference>
<dbReference type="InterPro" id="IPR005161">
    <property type="entry name" value="Ku_N"/>
</dbReference>
<keyword evidence="6" id="KW-0227">DNA damage</keyword>
<keyword evidence="10" id="KW-0158">Chromosome</keyword>
<dbReference type="GO" id="GO:0042162">
    <property type="term" value="F:telomeric DNA binding"/>
    <property type="evidence" value="ECO:0007669"/>
    <property type="project" value="InterPro"/>
</dbReference>
<dbReference type="Pfam" id="PF03731">
    <property type="entry name" value="Ku_N"/>
    <property type="match status" value="1"/>
</dbReference>
<dbReference type="Gene3D" id="1.10.1600.10">
    <property type="match status" value="1"/>
</dbReference>
<feature type="region of interest" description="Disordered" evidence="16">
    <location>
        <begin position="775"/>
        <end position="802"/>
    </location>
</feature>
<keyword evidence="7" id="KW-0378">Hydrolase</keyword>
<dbReference type="InterPro" id="IPR036494">
    <property type="entry name" value="Ku_C_sf"/>
</dbReference>
<dbReference type="GO" id="GO:0000781">
    <property type="term" value="C:chromosome, telomeric region"/>
    <property type="evidence" value="ECO:0007669"/>
    <property type="project" value="UniProtKB-SubCell"/>
</dbReference>
<dbReference type="Gene3D" id="3.40.50.410">
    <property type="entry name" value="von Willebrand factor, type A domain"/>
    <property type="match status" value="1"/>
</dbReference>
<evidence type="ECO:0000256" key="10">
    <source>
        <dbReference type="ARBA" id="ARBA00022895"/>
    </source>
</evidence>
<evidence type="ECO:0000256" key="14">
    <source>
        <dbReference type="ARBA" id="ARBA00023242"/>
    </source>
</evidence>
<dbReference type="PANTHER" id="PTHR12604">
    <property type="entry name" value="KU AUTOANTIGEN DNA HELICASE"/>
    <property type="match status" value="1"/>
</dbReference>
<evidence type="ECO:0000256" key="2">
    <source>
        <dbReference type="ARBA" id="ARBA00004574"/>
    </source>
</evidence>
<proteinExistence type="inferred from homology"/>
<feature type="domain" description="Ku" evidence="17">
    <location>
        <begin position="315"/>
        <end position="456"/>
    </location>
</feature>
<feature type="compositionally biased region" description="Acidic residues" evidence="16">
    <location>
        <begin position="790"/>
        <end position="802"/>
    </location>
</feature>
<gene>
    <name evidence="18" type="ORF">PhCBS80983_g00274</name>
</gene>
<dbReference type="STRING" id="109895.A0A507EH67"/>
<evidence type="ECO:0000256" key="5">
    <source>
        <dbReference type="ARBA" id="ARBA00022741"/>
    </source>
</evidence>
<dbReference type="Pfam" id="PF02735">
    <property type="entry name" value="Ku"/>
    <property type="match status" value="1"/>
</dbReference>
<dbReference type="GO" id="GO:0043564">
    <property type="term" value="C:Ku70:Ku80 complex"/>
    <property type="evidence" value="ECO:0007669"/>
    <property type="project" value="InterPro"/>
</dbReference>
<dbReference type="SUPFAM" id="SSF53300">
    <property type="entry name" value="vWA-like"/>
    <property type="match status" value="1"/>
</dbReference>
<dbReference type="Pfam" id="PF08785">
    <property type="entry name" value="Ku_PK_bind"/>
    <property type="match status" value="1"/>
</dbReference>
<comment type="subcellular location">
    <subcellularLocation>
        <location evidence="2">Chromosome</location>
        <location evidence="2">Telomere</location>
    </subcellularLocation>
    <subcellularLocation>
        <location evidence="1">Nucleus</location>
    </subcellularLocation>
</comment>
<dbReference type="InterPro" id="IPR024193">
    <property type="entry name" value="Ku80"/>
</dbReference>
<dbReference type="InterPro" id="IPR006164">
    <property type="entry name" value="DNA_bd_Ku70/Ku80"/>
</dbReference>
<evidence type="ECO:0000256" key="9">
    <source>
        <dbReference type="ARBA" id="ARBA00022840"/>
    </source>
</evidence>
<evidence type="ECO:0000313" key="19">
    <source>
        <dbReference type="Proteomes" id="UP000318582"/>
    </source>
</evidence>
<evidence type="ECO:0000256" key="4">
    <source>
        <dbReference type="ARBA" id="ARBA00021792"/>
    </source>
</evidence>
<sequence>MATVLILDVNPSMRKQSQGHDKTAQQRAQEAIFQILHSKIITGRKTDCVALLLVGTEASDNILAEGDQYQHVKAYHFEEDEDALLRPADLSLLKYVEQGCEEGSGGGDVMDAIIIAVHMIEQFCRHLKYEKKVTIFTDAENFIETDGSEAVLAKAKEMGIFLNLIGYEFDNPDVGIKYEDKPKQKAENEKFLRDFAGGLESNVWDGDEAASFLGSLRSKEVRPTPVFTGPLLLGDTDAHPDESLNITVRAYNKTTEMKLPSAKKWSTRAEEVPGEERTGELYGKVDMERAYKVVAGADDTDLGLGSTDASSSDKEEFLPKDELVRAYRYGKTLVPFSDEDEEAMRLKTVKGISILGFVKRDHVQRHHFMSNVLAVFADPVNPVAERLFPPLMAGLRRLKWVALARYVRTDNSNPKLGFLIPHQSQNELAQKESALWVQIPFFEDIREHVFKSLDFLVDATVLNGTQLQSLSSTNGTQSALGSQASSSKKHKLDVRQASAQDVKERLDAFIDVMDLSGSAQEDGEEAFKPKNVYNPSWQRLYECIAHRAIHPDGELPPINPMIVACINPLPQMMEKALPAAQKLQECFLIRKVEKKVSGKRAWAERAALVGDPLNPDEFSHLENGTPSEKRAKIEDAVPVATSMEALTGRLVEKVSTINPVDDFNTMINRTDKDCVSSAVQQMCTVITDLVTNSFQHQLYDKAFNCLVALRNACVIQEEPVAFNKWLSELKRDLTIGDHPEHTPFWERVRESQITLIPHDEEGETSVTAQDAEEFLAKPEDGQQPAAAAEDVAEEEDLLGMMD</sequence>
<dbReference type="AlphaFoldDB" id="A0A507EH67"/>
<evidence type="ECO:0000256" key="13">
    <source>
        <dbReference type="ARBA" id="ARBA00023204"/>
    </source>
</evidence>
<dbReference type="SMART" id="SM00559">
    <property type="entry name" value="Ku78"/>
    <property type="match status" value="1"/>
</dbReference>
<organism evidence="18 19">
    <name type="scientific">Powellomyces hirtus</name>
    <dbReference type="NCBI Taxonomy" id="109895"/>
    <lineage>
        <taxon>Eukaryota</taxon>
        <taxon>Fungi</taxon>
        <taxon>Fungi incertae sedis</taxon>
        <taxon>Chytridiomycota</taxon>
        <taxon>Chytridiomycota incertae sedis</taxon>
        <taxon>Chytridiomycetes</taxon>
        <taxon>Spizellomycetales</taxon>
        <taxon>Powellomycetaceae</taxon>
        <taxon>Powellomyces</taxon>
    </lineage>
</organism>
<keyword evidence="10" id="KW-0779">Telomere</keyword>
<comment type="similarity">
    <text evidence="3">Belongs to the ku80 family.</text>
</comment>
<dbReference type="Proteomes" id="UP000318582">
    <property type="component" value="Unassembled WGS sequence"/>
</dbReference>
<dbReference type="FunFam" id="1.10.1600.10:FF:000002">
    <property type="entry name" value="X-ray repair cross-complementing protein 5"/>
    <property type="match status" value="1"/>
</dbReference>
<evidence type="ECO:0000256" key="12">
    <source>
        <dbReference type="ARBA" id="ARBA00023172"/>
    </source>
</evidence>
<dbReference type="GO" id="GO:0006310">
    <property type="term" value="P:DNA recombination"/>
    <property type="evidence" value="ECO:0007669"/>
    <property type="project" value="UniProtKB-KW"/>
</dbReference>
<evidence type="ECO:0000256" key="11">
    <source>
        <dbReference type="ARBA" id="ARBA00023125"/>
    </source>
</evidence>
<dbReference type="GO" id="GO:0000723">
    <property type="term" value="P:telomere maintenance"/>
    <property type="evidence" value="ECO:0007669"/>
    <property type="project" value="InterPro"/>
</dbReference>
<keyword evidence="5" id="KW-0547">Nucleotide-binding</keyword>
<dbReference type="Gene3D" id="2.40.290.10">
    <property type="match status" value="1"/>
</dbReference>
<dbReference type="GO" id="GO:0003690">
    <property type="term" value="F:double-stranded DNA binding"/>
    <property type="evidence" value="ECO:0007669"/>
    <property type="project" value="TreeGrafter"/>
</dbReference>
<dbReference type="InterPro" id="IPR016194">
    <property type="entry name" value="SPOC-like_C_dom_sf"/>
</dbReference>
<evidence type="ECO:0000256" key="8">
    <source>
        <dbReference type="ARBA" id="ARBA00022806"/>
    </source>
</evidence>
<dbReference type="CDD" id="cd00873">
    <property type="entry name" value="KU80"/>
    <property type="match status" value="1"/>
</dbReference>
<dbReference type="SUPFAM" id="SSF101420">
    <property type="entry name" value="C-terminal domain of Ku80"/>
    <property type="match status" value="1"/>
</dbReference>
<keyword evidence="14" id="KW-0539">Nucleus</keyword>
<name>A0A507EH67_9FUNG</name>
<dbReference type="GO" id="GO:0006303">
    <property type="term" value="P:double-strand break repair via nonhomologous end joining"/>
    <property type="evidence" value="ECO:0007669"/>
    <property type="project" value="InterPro"/>
</dbReference>
<dbReference type="SUPFAM" id="SSF100939">
    <property type="entry name" value="SPOC domain-like"/>
    <property type="match status" value="1"/>
</dbReference>
<protein>
    <recommendedName>
        <fullName evidence="4">ATP-dependent DNA helicase II subunit 2</fullName>
    </recommendedName>
    <alternativeName>
        <fullName evidence="15">ATP-dependent DNA helicase II subunit Ku80</fullName>
    </alternativeName>
</protein>
<accession>A0A507EH67</accession>
<keyword evidence="19" id="KW-1185">Reference proteome</keyword>
<evidence type="ECO:0000256" key="15">
    <source>
        <dbReference type="ARBA" id="ARBA00031847"/>
    </source>
</evidence>
<keyword evidence="12" id="KW-0233">DNA recombination</keyword>
<keyword evidence="13" id="KW-0234">DNA repair</keyword>
<dbReference type="EMBL" id="QEAQ01000002">
    <property type="protein sequence ID" value="TPX62530.1"/>
    <property type="molecule type" value="Genomic_DNA"/>
</dbReference>
<evidence type="ECO:0000256" key="1">
    <source>
        <dbReference type="ARBA" id="ARBA00004123"/>
    </source>
</evidence>
<dbReference type="GO" id="GO:0003684">
    <property type="term" value="F:damaged DNA binding"/>
    <property type="evidence" value="ECO:0007669"/>
    <property type="project" value="InterPro"/>
</dbReference>
<dbReference type="GO" id="GO:0016787">
    <property type="term" value="F:hydrolase activity"/>
    <property type="evidence" value="ECO:0007669"/>
    <property type="project" value="UniProtKB-KW"/>
</dbReference>
<evidence type="ECO:0000256" key="16">
    <source>
        <dbReference type="SAM" id="MobiDB-lite"/>
    </source>
</evidence>